<dbReference type="AlphaFoldDB" id="A0A6D2JSP2"/>
<dbReference type="SUPFAM" id="SSF54001">
    <property type="entry name" value="Cysteine proteinases"/>
    <property type="match status" value="1"/>
</dbReference>
<comment type="similarity">
    <text evidence="1">Belongs to the peptidase C48 family.</text>
</comment>
<reference evidence="5" key="1">
    <citation type="submission" date="2020-01" db="EMBL/GenBank/DDBJ databases">
        <authorList>
            <person name="Mishra B."/>
        </authorList>
    </citation>
    <scope>NUCLEOTIDE SEQUENCE [LARGE SCALE GENOMIC DNA]</scope>
</reference>
<dbReference type="InterPro" id="IPR003653">
    <property type="entry name" value="Peptidase_C48_C"/>
</dbReference>
<comment type="caution">
    <text evidence="5">The sequence shown here is derived from an EMBL/GenBank/DDBJ whole genome shotgun (WGS) entry which is preliminary data.</text>
</comment>
<evidence type="ECO:0000313" key="5">
    <source>
        <dbReference type="EMBL" id="CAA7044071.1"/>
    </source>
</evidence>
<dbReference type="GO" id="GO:0008234">
    <property type="term" value="F:cysteine-type peptidase activity"/>
    <property type="evidence" value="ECO:0007669"/>
    <property type="project" value="InterPro"/>
</dbReference>
<feature type="domain" description="Ubiquitin-like protease family profile" evidence="4">
    <location>
        <begin position="38"/>
        <end position="164"/>
    </location>
</feature>
<dbReference type="Proteomes" id="UP000467841">
    <property type="component" value="Unassembled WGS sequence"/>
</dbReference>
<evidence type="ECO:0000256" key="3">
    <source>
        <dbReference type="ARBA" id="ARBA00022801"/>
    </source>
</evidence>
<proteinExistence type="inferred from homology"/>
<evidence type="ECO:0000256" key="1">
    <source>
        <dbReference type="ARBA" id="ARBA00005234"/>
    </source>
</evidence>
<keyword evidence="2" id="KW-0645">Protease</keyword>
<dbReference type="Pfam" id="PF02902">
    <property type="entry name" value="Peptidase_C48"/>
    <property type="match status" value="1"/>
</dbReference>
<sequence length="200" mass="22177">MSNCLSNLFKSNGVQPGKAIDAIVYCIQQRKDSVGACSYDFLPPSYLTALTEEYTAFLSTPSKGDYKFPDHLTLPQPNRPEVGDWLSCLYCPYLIDGSHWVGVAFDLQACSISVLDCNIACVTNEEVQGYLKPIAQMLPYMLRQSVGDEVWSSKPMHPFHIYRLDVELLAEFPGLSAVASLILVELHATKILSHNGEIEA</sequence>
<evidence type="ECO:0000259" key="4">
    <source>
        <dbReference type="Pfam" id="PF02902"/>
    </source>
</evidence>
<keyword evidence="6" id="KW-1185">Reference proteome</keyword>
<evidence type="ECO:0000313" key="6">
    <source>
        <dbReference type="Proteomes" id="UP000467841"/>
    </source>
</evidence>
<organism evidence="5 6">
    <name type="scientific">Microthlaspi erraticum</name>
    <dbReference type="NCBI Taxonomy" id="1685480"/>
    <lineage>
        <taxon>Eukaryota</taxon>
        <taxon>Viridiplantae</taxon>
        <taxon>Streptophyta</taxon>
        <taxon>Embryophyta</taxon>
        <taxon>Tracheophyta</taxon>
        <taxon>Spermatophyta</taxon>
        <taxon>Magnoliopsida</taxon>
        <taxon>eudicotyledons</taxon>
        <taxon>Gunneridae</taxon>
        <taxon>Pentapetalae</taxon>
        <taxon>rosids</taxon>
        <taxon>malvids</taxon>
        <taxon>Brassicales</taxon>
        <taxon>Brassicaceae</taxon>
        <taxon>Coluteocarpeae</taxon>
        <taxon>Microthlaspi</taxon>
    </lineage>
</organism>
<keyword evidence="3" id="KW-0378">Hydrolase</keyword>
<dbReference type="GO" id="GO:0006508">
    <property type="term" value="P:proteolysis"/>
    <property type="evidence" value="ECO:0007669"/>
    <property type="project" value="UniProtKB-KW"/>
</dbReference>
<protein>
    <recommendedName>
        <fullName evidence="4">Ubiquitin-like protease family profile domain-containing protein</fullName>
    </recommendedName>
</protein>
<accession>A0A6D2JSP2</accession>
<dbReference type="EMBL" id="CACVBM020001292">
    <property type="protein sequence ID" value="CAA7044071.1"/>
    <property type="molecule type" value="Genomic_DNA"/>
</dbReference>
<gene>
    <name evidence="5" type="ORF">MERR_LOCUS31306</name>
</gene>
<dbReference type="OrthoDB" id="10587503at2759"/>
<evidence type="ECO:0000256" key="2">
    <source>
        <dbReference type="ARBA" id="ARBA00022670"/>
    </source>
</evidence>
<name>A0A6D2JSP2_9BRAS</name>
<dbReference type="InterPro" id="IPR038765">
    <property type="entry name" value="Papain-like_cys_pep_sf"/>
</dbReference>